<sequence>MADDSHGLPTILGSSGSRLLAAFRWIVGALRWVLERLIAPLRSKDGPNKFRLSSVEIHTTTIDGDTGWAYRPPATLRCPECASEIVQAGPHDPIDCPDCRTDLPPERFTDLELLALTCPICRTRMQHGQRHPRAFDVPEWATCENCQYHWEFKHFY</sequence>
<protein>
    <submittedName>
        <fullName evidence="1">Uncharacterized protein</fullName>
    </submittedName>
</protein>
<accession>A0A3M0CUF5</accession>
<reference evidence="1 2" key="1">
    <citation type="journal article" date="2015" name="Stand. Genomic Sci.">
        <title>Genomic Encyclopedia of Bacterial and Archaeal Type Strains, Phase III: the genomes of soil and plant-associated and newly described type strains.</title>
        <authorList>
            <person name="Whitman W.B."/>
            <person name="Woyke T."/>
            <person name="Klenk H.P."/>
            <person name="Zhou Y."/>
            <person name="Lilburn T.G."/>
            <person name="Beck B.J."/>
            <person name="De Vos P."/>
            <person name="Vandamme P."/>
            <person name="Eisen J.A."/>
            <person name="Garrity G."/>
            <person name="Hugenholtz P."/>
            <person name="Kyrpides N.C."/>
        </authorList>
    </citation>
    <scope>NUCLEOTIDE SEQUENCE [LARGE SCALE GENOMIC DNA]</scope>
    <source>
        <strain evidence="1 2">CGMCC 1.10124</strain>
    </source>
</reference>
<evidence type="ECO:0000313" key="2">
    <source>
        <dbReference type="Proteomes" id="UP000277326"/>
    </source>
</evidence>
<dbReference type="EMBL" id="REFS01000006">
    <property type="protein sequence ID" value="RMB12968.1"/>
    <property type="molecule type" value="Genomic_DNA"/>
</dbReference>
<dbReference type="RefSeq" id="WP_199722757.1">
    <property type="nucleotide sequence ID" value="NZ_CP034145.1"/>
</dbReference>
<comment type="caution">
    <text evidence="1">The sequence shown here is derived from an EMBL/GenBank/DDBJ whole genome shotgun (WGS) entry which is preliminary data.</text>
</comment>
<organism evidence="1 2">
    <name type="scientific">Haloplanus aerogenes</name>
    <dbReference type="NCBI Taxonomy" id="660522"/>
    <lineage>
        <taxon>Archaea</taxon>
        <taxon>Methanobacteriati</taxon>
        <taxon>Methanobacteriota</taxon>
        <taxon>Stenosarchaea group</taxon>
        <taxon>Halobacteria</taxon>
        <taxon>Halobacteriales</taxon>
        <taxon>Haloferacaceae</taxon>
        <taxon>Haloplanus</taxon>
    </lineage>
</organism>
<proteinExistence type="predicted"/>
<gene>
    <name evidence="1" type="ORF">ATH50_3126</name>
</gene>
<dbReference type="Proteomes" id="UP000277326">
    <property type="component" value="Unassembled WGS sequence"/>
</dbReference>
<dbReference type="OrthoDB" id="211422at2157"/>
<name>A0A3M0CUF5_9EURY</name>
<dbReference type="AlphaFoldDB" id="A0A3M0CUF5"/>
<dbReference type="GeneID" id="38472753"/>
<evidence type="ECO:0000313" key="1">
    <source>
        <dbReference type="EMBL" id="RMB12968.1"/>
    </source>
</evidence>